<keyword evidence="2" id="KW-1185">Reference proteome</keyword>
<accession>A0ABQ5XB56</accession>
<reference evidence="2" key="1">
    <citation type="journal article" date="2019" name="Int. J. Syst. Evol. Microbiol.">
        <title>The Global Catalogue of Microorganisms (GCM) 10K type strain sequencing project: providing services to taxonomists for standard genome sequencing and annotation.</title>
        <authorList>
            <consortium name="The Broad Institute Genomics Platform"/>
            <consortium name="The Broad Institute Genome Sequencing Center for Infectious Disease"/>
            <person name="Wu L."/>
            <person name="Ma J."/>
        </authorList>
    </citation>
    <scope>NUCLEOTIDE SEQUENCE [LARGE SCALE GENOMIC DNA]</scope>
    <source>
        <strain evidence="2">NBRC 111981</strain>
    </source>
</reference>
<evidence type="ECO:0000313" key="1">
    <source>
        <dbReference type="EMBL" id="GLQ88411.1"/>
    </source>
</evidence>
<name>A0ABQ5XB56_9GAMM</name>
<dbReference type="EMBL" id="BSOA01000015">
    <property type="protein sequence ID" value="GLQ88411.1"/>
    <property type="molecule type" value="Genomic_DNA"/>
</dbReference>
<organism evidence="1 2">
    <name type="scientific">Dyella flagellata</name>
    <dbReference type="NCBI Taxonomy" id="1867833"/>
    <lineage>
        <taxon>Bacteria</taxon>
        <taxon>Pseudomonadati</taxon>
        <taxon>Pseudomonadota</taxon>
        <taxon>Gammaproteobacteria</taxon>
        <taxon>Lysobacterales</taxon>
        <taxon>Rhodanobacteraceae</taxon>
        <taxon>Dyella</taxon>
    </lineage>
</organism>
<dbReference type="Proteomes" id="UP001156627">
    <property type="component" value="Unassembled WGS sequence"/>
</dbReference>
<evidence type="ECO:0008006" key="3">
    <source>
        <dbReference type="Google" id="ProtNLM"/>
    </source>
</evidence>
<evidence type="ECO:0000313" key="2">
    <source>
        <dbReference type="Proteomes" id="UP001156627"/>
    </source>
</evidence>
<gene>
    <name evidence="1" type="ORF">GCM10007898_19800</name>
</gene>
<sequence>MLSTPAAGLAAQSHIPYALTPSDRTAVQHYTLTESVFQQLLATARDAKANQIPIDIVDRRAHSLDETAAHLEQSASVRALLNRHGLSAHNFVLGEYALLSAEFAVKYAGQPSFDASMANQANIALYKRHEAELDALSGEDANN</sequence>
<proteinExistence type="predicted"/>
<protein>
    <recommendedName>
        <fullName evidence="3">Outer membrane efflux protein</fullName>
    </recommendedName>
</protein>
<comment type="caution">
    <text evidence="1">The sequence shown here is derived from an EMBL/GenBank/DDBJ whole genome shotgun (WGS) entry which is preliminary data.</text>
</comment>